<evidence type="ECO:0000313" key="1">
    <source>
        <dbReference type="EMBL" id="MPC34858.1"/>
    </source>
</evidence>
<reference evidence="1 2" key="1">
    <citation type="submission" date="2019-05" db="EMBL/GenBank/DDBJ databases">
        <title>Another draft genome of Portunus trituberculatus and its Hox gene families provides insights of decapod evolution.</title>
        <authorList>
            <person name="Jeong J.-H."/>
            <person name="Song I."/>
            <person name="Kim S."/>
            <person name="Choi T."/>
            <person name="Kim D."/>
            <person name="Ryu S."/>
            <person name="Kim W."/>
        </authorList>
    </citation>
    <scope>NUCLEOTIDE SEQUENCE [LARGE SCALE GENOMIC DNA]</scope>
    <source>
        <tissue evidence="1">Muscle</tissue>
    </source>
</reference>
<dbReference type="AlphaFoldDB" id="A0A5B7ENM1"/>
<dbReference type="EMBL" id="VSRR010003147">
    <property type="protein sequence ID" value="MPC34858.1"/>
    <property type="molecule type" value="Genomic_DNA"/>
</dbReference>
<evidence type="ECO:0000313" key="2">
    <source>
        <dbReference type="Proteomes" id="UP000324222"/>
    </source>
</evidence>
<comment type="caution">
    <text evidence="1">The sequence shown here is derived from an EMBL/GenBank/DDBJ whole genome shotgun (WGS) entry which is preliminary data.</text>
</comment>
<proteinExistence type="predicted"/>
<gene>
    <name evidence="1" type="ORF">E2C01_028261</name>
</gene>
<protein>
    <submittedName>
        <fullName evidence="1">Uncharacterized protein</fullName>
    </submittedName>
</protein>
<accession>A0A5B7ENM1</accession>
<keyword evidence="2" id="KW-1185">Reference proteome</keyword>
<organism evidence="1 2">
    <name type="scientific">Portunus trituberculatus</name>
    <name type="common">Swimming crab</name>
    <name type="synonym">Neptunus trituberculatus</name>
    <dbReference type="NCBI Taxonomy" id="210409"/>
    <lineage>
        <taxon>Eukaryota</taxon>
        <taxon>Metazoa</taxon>
        <taxon>Ecdysozoa</taxon>
        <taxon>Arthropoda</taxon>
        <taxon>Crustacea</taxon>
        <taxon>Multicrustacea</taxon>
        <taxon>Malacostraca</taxon>
        <taxon>Eumalacostraca</taxon>
        <taxon>Eucarida</taxon>
        <taxon>Decapoda</taxon>
        <taxon>Pleocyemata</taxon>
        <taxon>Brachyura</taxon>
        <taxon>Eubrachyura</taxon>
        <taxon>Portunoidea</taxon>
        <taxon>Portunidae</taxon>
        <taxon>Portuninae</taxon>
        <taxon>Portunus</taxon>
    </lineage>
</organism>
<sequence length="63" mass="6216">MLVHPTPVAAAQPPITDVSAALSVGCSCSSHEGGAGGGVAHMRAVRVVLGKTSPKKPPTATQK</sequence>
<name>A0A5B7ENM1_PORTR</name>
<dbReference type="Proteomes" id="UP000324222">
    <property type="component" value="Unassembled WGS sequence"/>
</dbReference>